<gene>
    <name evidence="1" type="ORF">BBEV_1638</name>
</gene>
<name>A0A1D7QVJ7_9BACI</name>
<dbReference type="KEGG" id="bbev:BBEV_1638"/>
<dbReference type="STRING" id="632773.BBEV_1638"/>
<organism evidence="1 2">
    <name type="scientific">Salisediminibacterium beveridgei</name>
    <dbReference type="NCBI Taxonomy" id="632773"/>
    <lineage>
        <taxon>Bacteria</taxon>
        <taxon>Bacillati</taxon>
        <taxon>Bacillota</taxon>
        <taxon>Bacilli</taxon>
        <taxon>Bacillales</taxon>
        <taxon>Bacillaceae</taxon>
        <taxon>Salisediminibacterium</taxon>
    </lineage>
</organism>
<dbReference type="AlphaFoldDB" id="A0A1D7QVJ7"/>
<sequence>MVRPSPLSNHSFLVEGLLKTFAMPKASDEGLYFSVLSDN</sequence>
<dbReference type="EMBL" id="CP012502">
    <property type="protein sequence ID" value="AOM82999.1"/>
    <property type="molecule type" value="Genomic_DNA"/>
</dbReference>
<accession>A0A1D7QVJ7</accession>
<protein>
    <submittedName>
        <fullName evidence="1">Uncharacterized protein</fullName>
    </submittedName>
</protein>
<proteinExistence type="predicted"/>
<evidence type="ECO:0000313" key="1">
    <source>
        <dbReference type="EMBL" id="AOM82999.1"/>
    </source>
</evidence>
<keyword evidence="2" id="KW-1185">Reference proteome</keyword>
<evidence type="ECO:0000313" key="2">
    <source>
        <dbReference type="Proteomes" id="UP000094463"/>
    </source>
</evidence>
<reference evidence="1 2" key="1">
    <citation type="submission" date="2015-08" db="EMBL/GenBank/DDBJ databases">
        <title>The complete genome sequence of Bacillus beveridgei MLTeJB.</title>
        <authorList>
            <person name="Hanson T.E."/>
            <person name="Mesa C."/>
            <person name="Basesman S.M."/>
            <person name="Oremland R.S."/>
        </authorList>
    </citation>
    <scope>NUCLEOTIDE SEQUENCE [LARGE SCALE GENOMIC DNA]</scope>
    <source>
        <strain evidence="1 2">MLTeJB</strain>
    </source>
</reference>
<dbReference type="Proteomes" id="UP000094463">
    <property type="component" value="Chromosome"/>
</dbReference>